<evidence type="ECO:0000259" key="7">
    <source>
        <dbReference type="Pfam" id="PF03807"/>
    </source>
</evidence>
<comment type="subcellular location">
    <subcellularLocation>
        <location evidence="4">Cytoplasm</location>
    </subcellularLocation>
</comment>
<evidence type="ECO:0000256" key="4">
    <source>
        <dbReference type="HAMAP-Rule" id="MF_01925"/>
    </source>
</evidence>
<name>A0A840Y3B9_9PROT</name>
<evidence type="ECO:0000256" key="6">
    <source>
        <dbReference type="PIRSR" id="PIRSR000193-1"/>
    </source>
</evidence>
<dbReference type="Gene3D" id="3.40.50.720">
    <property type="entry name" value="NAD(P)-binding Rossmann-like Domain"/>
    <property type="match status" value="1"/>
</dbReference>
<sequence length="272" mass="27922">MSAEVLPPVLLVGCGKMGGALLQGWLERGLSRAVVVEPHKLSTEAFAHRPEVEVVPDAESIPSGFVAEAVVLAIKPQAAEAALPAYRPFARGGALFLSIMAGKTISVLDGLLDGAAVVRAMPNTPAAIGQGFTAACAGRRVSSAQKALADALLTATGEVAWVEAESLIDPVTAVSGGGPAYVFLLAELLEKAAAEQGVPPDLARRMARATVAGSGALLARSAEDAAVLRRNVTSPKGTTEQALAVLMAEHAWPDLIPRAIDAATRRSRELAG</sequence>
<evidence type="ECO:0000313" key="10">
    <source>
        <dbReference type="Proteomes" id="UP000580654"/>
    </source>
</evidence>
<dbReference type="EMBL" id="JACIJD010000011">
    <property type="protein sequence ID" value="MBB5694656.1"/>
    <property type="molecule type" value="Genomic_DNA"/>
</dbReference>
<protein>
    <recommendedName>
        <fullName evidence="4 5">Pyrroline-5-carboxylate reductase</fullName>
        <shortName evidence="4">P5C reductase</shortName>
        <shortName evidence="4">P5CR</shortName>
        <ecNumber evidence="4 5">1.5.1.2</ecNumber>
    </recommendedName>
    <alternativeName>
        <fullName evidence="4">PCA reductase</fullName>
    </alternativeName>
</protein>
<evidence type="ECO:0000256" key="1">
    <source>
        <dbReference type="ARBA" id="ARBA00005525"/>
    </source>
</evidence>
<dbReference type="PIRSF" id="PIRSF000193">
    <property type="entry name" value="Pyrrol-5-carb_rd"/>
    <property type="match status" value="1"/>
</dbReference>
<comment type="catalytic activity">
    <reaction evidence="4">
        <text>L-proline + NAD(+) = (S)-1-pyrroline-5-carboxylate + NADH + 2 H(+)</text>
        <dbReference type="Rhea" id="RHEA:14105"/>
        <dbReference type="ChEBI" id="CHEBI:15378"/>
        <dbReference type="ChEBI" id="CHEBI:17388"/>
        <dbReference type="ChEBI" id="CHEBI:57540"/>
        <dbReference type="ChEBI" id="CHEBI:57945"/>
        <dbReference type="ChEBI" id="CHEBI:60039"/>
        <dbReference type="EC" id="1.5.1.2"/>
    </reaction>
</comment>
<dbReference type="GO" id="GO:0004735">
    <property type="term" value="F:pyrroline-5-carboxylate reductase activity"/>
    <property type="evidence" value="ECO:0007669"/>
    <property type="project" value="UniProtKB-UniRule"/>
</dbReference>
<dbReference type="EC" id="1.5.1.2" evidence="4 5"/>
<evidence type="ECO:0000256" key="5">
    <source>
        <dbReference type="NCBIfam" id="TIGR00112"/>
    </source>
</evidence>
<dbReference type="SUPFAM" id="SSF48179">
    <property type="entry name" value="6-phosphogluconate dehydrogenase C-terminal domain-like"/>
    <property type="match status" value="1"/>
</dbReference>
<keyword evidence="4" id="KW-0028">Amino-acid biosynthesis</keyword>
<keyword evidence="3 4" id="KW-0560">Oxidoreductase</keyword>
<dbReference type="GO" id="GO:0005737">
    <property type="term" value="C:cytoplasm"/>
    <property type="evidence" value="ECO:0007669"/>
    <property type="project" value="UniProtKB-SubCell"/>
</dbReference>
<feature type="binding site" evidence="6">
    <location>
        <begin position="73"/>
        <end position="76"/>
    </location>
    <ligand>
        <name>NADP(+)</name>
        <dbReference type="ChEBI" id="CHEBI:58349"/>
    </ligand>
</feature>
<comment type="catalytic activity">
    <reaction evidence="4">
        <text>L-proline + NADP(+) = (S)-1-pyrroline-5-carboxylate + NADPH + 2 H(+)</text>
        <dbReference type="Rhea" id="RHEA:14109"/>
        <dbReference type="ChEBI" id="CHEBI:15378"/>
        <dbReference type="ChEBI" id="CHEBI:17388"/>
        <dbReference type="ChEBI" id="CHEBI:57783"/>
        <dbReference type="ChEBI" id="CHEBI:58349"/>
        <dbReference type="ChEBI" id="CHEBI:60039"/>
        <dbReference type="EC" id="1.5.1.2"/>
    </reaction>
</comment>
<keyword evidence="2 4" id="KW-0521">NADP</keyword>
<reference evidence="9 10" key="1">
    <citation type="submission" date="2020-08" db="EMBL/GenBank/DDBJ databases">
        <title>Genomic Encyclopedia of Type Strains, Phase IV (KMG-IV): sequencing the most valuable type-strain genomes for metagenomic binning, comparative biology and taxonomic classification.</title>
        <authorList>
            <person name="Goeker M."/>
        </authorList>
    </citation>
    <scope>NUCLEOTIDE SEQUENCE [LARGE SCALE GENOMIC DNA]</scope>
    <source>
        <strain evidence="9 10">DSM 25622</strain>
    </source>
</reference>
<comment type="similarity">
    <text evidence="1 4">Belongs to the pyrroline-5-carboxylate reductase family.</text>
</comment>
<dbReference type="InterPro" id="IPR036291">
    <property type="entry name" value="NAD(P)-bd_dom_sf"/>
</dbReference>
<dbReference type="SUPFAM" id="SSF51735">
    <property type="entry name" value="NAD(P)-binding Rossmann-fold domains"/>
    <property type="match status" value="1"/>
</dbReference>
<accession>A0A840Y3B9</accession>
<dbReference type="InterPro" id="IPR028939">
    <property type="entry name" value="P5C_Rdtase_cat_N"/>
</dbReference>
<dbReference type="PANTHER" id="PTHR11645">
    <property type="entry name" value="PYRROLINE-5-CARBOXYLATE REDUCTASE"/>
    <property type="match status" value="1"/>
</dbReference>
<dbReference type="RefSeq" id="WP_184519078.1">
    <property type="nucleotide sequence ID" value="NZ_JACIJD010000011.1"/>
</dbReference>
<proteinExistence type="inferred from homology"/>
<organism evidence="9 10">
    <name type="scientific">Muricoccus pecuniae</name>
    <dbReference type="NCBI Taxonomy" id="693023"/>
    <lineage>
        <taxon>Bacteria</taxon>
        <taxon>Pseudomonadati</taxon>
        <taxon>Pseudomonadota</taxon>
        <taxon>Alphaproteobacteria</taxon>
        <taxon>Acetobacterales</taxon>
        <taxon>Roseomonadaceae</taxon>
        <taxon>Muricoccus</taxon>
    </lineage>
</organism>
<gene>
    <name evidence="4" type="primary">proC</name>
    <name evidence="9" type="ORF">FHS87_002708</name>
</gene>
<evidence type="ECO:0000313" key="9">
    <source>
        <dbReference type="EMBL" id="MBB5694656.1"/>
    </source>
</evidence>
<dbReference type="InterPro" id="IPR008927">
    <property type="entry name" value="6-PGluconate_DH-like_C_sf"/>
</dbReference>
<dbReference type="Gene3D" id="1.10.3730.10">
    <property type="entry name" value="ProC C-terminal domain-like"/>
    <property type="match status" value="1"/>
</dbReference>
<dbReference type="GO" id="GO:0055129">
    <property type="term" value="P:L-proline biosynthetic process"/>
    <property type="evidence" value="ECO:0007669"/>
    <property type="project" value="UniProtKB-UniRule"/>
</dbReference>
<feature type="domain" description="Pyrroline-5-carboxylate reductase dimerisation" evidence="8">
    <location>
        <begin position="165"/>
        <end position="270"/>
    </location>
</feature>
<dbReference type="InterPro" id="IPR000304">
    <property type="entry name" value="Pyrroline-COOH_reductase"/>
</dbReference>
<dbReference type="InterPro" id="IPR029036">
    <property type="entry name" value="P5CR_dimer"/>
</dbReference>
<keyword evidence="4" id="KW-0641">Proline biosynthesis</keyword>
<keyword evidence="4" id="KW-0963">Cytoplasm</keyword>
<evidence type="ECO:0000256" key="2">
    <source>
        <dbReference type="ARBA" id="ARBA00022857"/>
    </source>
</evidence>
<feature type="domain" description="Pyrroline-5-carboxylate reductase catalytic N-terminal" evidence="7">
    <location>
        <begin position="11"/>
        <end position="102"/>
    </location>
</feature>
<dbReference type="HAMAP" id="MF_01925">
    <property type="entry name" value="P5C_reductase"/>
    <property type="match status" value="1"/>
</dbReference>
<evidence type="ECO:0000256" key="3">
    <source>
        <dbReference type="ARBA" id="ARBA00023002"/>
    </source>
</evidence>
<dbReference type="Proteomes" id="UP000580654">
    <property type="component" value="Unassembled WGS sequence"/>
</dbReference>
<dbReference type="UniPathway" id="UPA00098">
    <property type="reaction ID" value="UER00361"/>
</dbReference>
<comment type="pathway">
    <text evidence="4">Amino-acid biosynthesis; L-proline biosynthesis; L-proline from L-glutamate 5-semialdehyde: step 1/1.</text>
</comment>
<dbReference type="AlphaFoldDB" id="A0A840Y3B9"/>
<evidence type="ECO:0000259" key="8">
    <source>
        <dbReference type="Pfam" id="PF14748"/>
    </source>
</evidence>
<comment type="caution">
    <text evidence="9">The sequence shown here is derived from an EMBL/GenBank/DDBJ whole genome shotgun (WGS) entry which is preliminary data.</text>
</comment>
<dbReference type="Pfam" id="PF14748">
    <property type="entry name" value="P5CR_dimer"/>
    <property type="match status" value="1"/>
</dbReference>
<dbReference type="PANTHER" id="PTHR11645:SF0">
    <property type="entry name" value="PYRROLINE-5-CARBOXYLATE REDUCTASE 3"/>
    <property type="match status" value="1"/>
</dbReference>
<keyword evidence="10" id="KW-1185">Reference proteome</keyword>
<dbReference type="Pfam" id="PF03807">
    <property type="entry name" value="F420_oxidored"/>
    <property type="match status" value="1"/>
</dbReference>
<comment type="function">
    <text evidence="4">Catalyzes the reduction of 1-pyrroline-5-carboxylate (PCA) to L-proline.</text>
</comment>
<dbReference type="NCBIfam" id="TIGR00112">
    <property type="entry name" value="proC"/>
    <property type="match status" value="1"/>
</dbReference>
<dbReference type="FunFam" id="1.10.3730.10:FF:000001">
    <property type="entry name" value="Pyrroline-5-carboxylate reductase"/>
    <property type="match status" value="1"/>
</dbReference>